<keyword evidence="2" id="KW-0479">Metal-binding</keyword>
<dbReference type="InterPro" id="IPR036396">
    <property type="entry name" value="Cyt_P450_sf"/>
</dbReference>
<evidence type="ECO:0000313" key="5">
    <source>
        <dbReference type="EnsemblMetazoa" id="GAUT013550-PA"/>
    </source>
</evidence>
<evidence type="ECO:0000256" key="4">
    <source>
        <dbReference type="ARBA" id="ARBA00023033"/>
    </source>
</evidence>
<dbReference type="GO" id="GO:0005506">
    <property type="term" value="F:iron ion binding"/>
    <property type="evidence" value="ECO:0007669"/>
    <property type="project" value="InterPro"/>
</dbReference>
<dbReference type="SUPFAM" id="SSF48264">
    <property type="entry name" value="Cytochrome P450"/>
    <property type="match status" value="1"/>
</dbReference>
<dbReference type="AlphaFoldDB" id="A0A1A9US54"/>
<evidence type="ECO:0008006" key="7">
    <source>
        <dbReference type="Google" id="ProtNLM"/>
    </source>
</evidence>
<name>A0A1A9US54_GLOAU</name>
<dbReference type="GO" id="GO:0006082">
    <property type="term" value="P:organic acid metabolic process"/>
    <property type="evidence" value="ECO:0007669"/>
    <property type="project" value="TreeGrafter"/>
</dbReference>
<dbReference type="Pfam" id="PF00067">
    <property type="entry name" value="p450"/>
    <property type="match status" value="1"/>
</dbReference>
<dbReference type="GO" id="GO:0008395">
    <property type="term" value="F:steroid hydroxylase activity"/>
    <property type="evidence" value="ECO:0007669"/>
    <property type="project" value="TreeGrafter"/>
</dbReference>
<sequence>MTFVHIRVMVAHLGSGQNETLRFYSTTPKQDFPIDFGFGRPFMELELVIQEELNDLLDLIRNGPKFDHEKPYCKKSVQKRKQSEMDEVVAAGRLSTLEDRQFMTYTEAVIREILRIEALVLSSVPHKTLVDTELMGYKIPKLNF</sequence>
<accession>A0A1A9US54</accession>
<keyword evidence="6" id="KW-1185">Reference proteome</keyword>
<reference evidence="5" key="1">
    <citation type="submission" date="2020-05" db="UniProtKB">
        <authorList>
            <consortium name="EnsemblMetazoa"/>
        </authorList>
    </citation>
    <scope>IDENTIFICATION</scope>
    <source>
        <strain evidence="5">TTRI</strain>
    </source>
</reference>
<dbReference type="PANTHER" id="PTHR24300">
    <property type="entry name" value="CYTOCHROME P450 508A4-RELATED"/>
    <property type="match status" value="1"/>
</dbReference>
<dbReference type="STRING" id="7395.A0A1A9US54"/>
<dbReference type="Gene3D" id="1.10.630.10">
    <property type="entry name" value="Cytochrome P450"/>
    <property type="match status" value="1"/>
</dbReference>
<proteinExistence type="inferred from homology"/>
<comment type="similarity">
    <text evidence="1">Belongs to the cytochrome P450 family.</text>
</comment>
<dbReference type="Proteomes" id="UP000078200">
    <property type="component" value="Unassembled WGS sequence"/>
</dbReference>
<dbReference type="EnsemblMetazoa" id="GAUT013550-RA">
    <property type="protein sequence ID" value="GAUT013550-PA"/>
    <property type="gene ID" value="GAUT013550"/>
</dbReference>
<evidence type="ECO:0000256" key="3">
    <source>
        <dbReference type="ARBA" id="ARBA00023004"/>
    </source>
</evidence>
<protein>
    <recommendedName>
        <fullName evidence="7">Cytochrome P450</fullName>
    </recommendedName>
</protein>
<keyword evidence="3" id="KW-0408">Iron</keyword>
<dbReference type="GO" id="GO:0016712">
    <property type="term" value="F:oxidoreductase activity, acting on paired donors, with incorporation or reduction of molecular oxygen, reduced flavin or flavoprotein as one donor, and incorporation of one atom of oxygen"/>
    <property type="evidence" value="ECO:0007669"/>
    <property type="project" value="TreeGrafter"/>
</dbReference>
<dbReference type="GO" id="GO:0020037">
    <property type="term" value="F:heme binding"/>
    <property type="evidence" value="ECO:0007669"/>
    <property type="project" value="InterPro"/>
</dbReference>
<dbReference type="VEuPathDB" id="VectorBase:GAUT013550"/>
<dbReference type="PANTHER" id="PTHR24300:SF403">
    <property type="entry name" value="CYTOCHROME P450 306A1"/>
    <property type="match status" value="1"/>
</dbReference>
<dbReference type="InterPro" id="IPR001128">
    <property type="entry name" value="Cyt_P450"/>
</dbReference>
<keyword evidence="4" id="KW-0503">Monooxygenase</keyword>
<keyword evidence="4" id="KW-0560">Oxidoreductase</keyword>
<dbReference type="InterPro" id="IPR050182">
    <property type="entry name" value="Cytochrome_P450_fam2"/>
</dbReference>
<dbReference type="GO" id="GO:0005737">
    <property type="term" value="C:cytoplasm"/>
    <property type="evidence" value="ECO:0007669"/>
    <property type="project" value="TreeGrafter"/>
</dbReference>
<evidence type="ECO:0000256" key="2">
    <source>
        <dbReference type="ARBA" id="ARBA00022723"/>
    </source>
</evidence>
<evidence type="ECO:0000256" key="1">
    <source>
        <dbReference type="ARBA" id="ARBA00010617"/>
    </source>
</evidence>
<evidence type="ECO:0000313" key="6">
    <source>
        <dbReference type="Proteomes" id="UP000078200"/>
    </source>
</evidence>
<dbReference type="GO" id="GO:0006805">
    <property type="term" value="P:xenobiotic metabolic process"/>
    <property type="evidence" value="ECO:0007669"/>
    <property type="project" value="TreeGrafter"/>
</dbReference>
<organism evidence="5 6">
    <name type="scientific">Glossina austeni</name>
    <name type="common">Savannah tsetse fly</name>
    <dbReference type="NCBI Taxonomy" id="7395"/>
    <lineage>
        <taxon>Eukaryota</taxon>
        <taxon>Metazoa</taxon>
        <taxon>Ecdysozoa</taxon>
        <taxon>Arthropoda</taxon>
        <taxon>Hexapoda</taxon>
        <taxon>Insecta</taxon>
        <taxon>Pterygota</taxon>
        <taxon>Neoptera</taxon>
        <taxon>Endopterygota</taxon>
        <taxon>Diptera</taxon>
        <taxon>Brachycera</taxon>
        <taxon>Muscomorpha</taxon>
        <taxon>Hippoboscoidea</taxon>
        <taxon>Glossinidae</taxon>
        <taxon>Glossina</taxon>
    </lineage>
</organism>